<evidence type="ECO:0000256" key="1">
    <source>
        <dbReference type="SAM" id="MobiDB-lite"/>
    </source>
</evidence>
<gene>
    <name evidence="3" type="ORF">VNO77_23358</name>
</gene>
<evidence type="ECO:0000313" key="4">
    <source>
        <dbReference type="Proteomes" id="UP001367508"/>
    </source>
</evidence>
<name>A0AAN9QFA4_CANGL</name>
<feature type="transmembrane region" description="Helical" evidence="2">
    <location>
        <begin position="87"/>
        <end position="112"/>
    </location>
</feature>
<organism evidence="3 4">
    <name type="scientific">Canavalia gladiata</name>
    <name type="common">Sword bean</name>
    <name type="synonym">Dolichos gladiatus</name>
    <dbReference type="NCBI Taxonomy" id="3824"/>
    <lineage>
        <taxon>Eukaryota</taxon>
        <taxon>Viridiplantae</taxon>
        <taxon>Streptophyta</taxon>
        <taxon>Embryophyta</taxon>
        <taxon>Tracheophyta</taxon>
        <taxon>Spermatophyta</taxon>
        <taxon>Magnoliopsida</taxon>
        <taxon>eudicotyledons</taxon>
        <taxon>Gunneridae</taxon>
        <taxon>Pentapetalae</taxon>
        <taxon>rosids</taxon>
        <taxon>fabids</taxon>
        <taxon>Fabales</taxon>
        <taxon>Fabaceae</taxon>
        <taxon>Papilionoideae</taxon>
        <taxon>50 kb inversion clade</taxon>
        <taxon>NPAAA clade</taxon>
        <taxon>indigoferoid/millettioid clade</taxon>
        <taxon>Phaseoleae</taxon>
        <taxon>Canavalia</taxon>
    </lineage>
</organism>
<proteinExistence type="predicted"/>
<dbReference type="EMBL" id="JAYMYQ010000005">
    <property type="protein sequence ID" value="KAK7329208.1"/>
    <property type="molecule type" value="Genomic_DNA"/>
</dbReference>
<protein>
    <submittedName>
        <fullName evidence="3">Uncharacterized protein</fullName>
    </submittedName>
</protein>
<evidence type="ECO:0000256" key="2">
    <source>
        <dbReference type="SAM" id="Phobius"/>
    </source>
</evidence>
<keyword evidence="2" id="KW-0812">Transmembrane</keyword>
<dbReference type="AlphaFoldDB" id="A0AAN9QFA4"/>
<keyword evidence="2" id="KW-1133">Transmembrane helix</keyword>
<reference evidence="3 4" key="1">
    <citation type="submission" date="2024-01" db="EMBL/GenBank/DDBJ databases">
        <title>The genomes of 5 underutilized Papilionoideae crops provide insights into root nodulation and disease resistanc.</title>
        <authorList>
            <person name="Jiang F."/>
        </authorList>
    </citation>
    <scope>NUCLEOTIDE SEQUENCE [LARGE SCALE GENOMIC DNA]</scope>
    <source>
        <strain evidence="3">LVBAO_FW01</strain>
        <tissue evidence="3">Leaves</tissue>
    </source>
</reference>
<feature type="region of interest" description="Disordered" evidence="1">
    <location>
        <begin position="1"/>
        <end position="30"/>
    </location>
</feature>
<feature type="compositionally biased region" description="Basic residues" evidence="1">
    <location>
        <begin position="20"/>
        <end position="29"/>
    </location>
</feature>
<keyword evidence="4" id="KW-1185">Reference proteome</keyword>
<keyword evidence="2" id="KW-0472">Membrane</keyword>
<comment type="caution">
    <text evidence="3">The sequence shown here is derived from an EMBL/GenBank/DDBJ whole genome shotgun (WGS) entry which is preliminary data.</text>
</comment>
<sequence length="139" mass="15848">MHGGVRSCGVSMKMASAGPRSRKQSRRTSKLMQDRIQYRHMHSLETPSTLIPLKFLQENFQAREGYRRLQYCRDQYHGTRTMVVFPLAQIVVLESIILTYTLFPLLAVLVCTRTSPKQIALRAIGSPRVSRVRLGFVGP</sequence>
<evidence type="ECO:0000313" key="3">
    <source>
        <dbReference type="EMBL" id="KAK7329208.1"/>
    </source>
</evidence>
<dbReference type="Proteomes" id="UP001367508">
    <property type="component" value="Unassembled WGS sequence"/>
</dbReference>
<accession>A0AAN9QFA4</accession>